<sequence>MSDDLLKKSEERAGGQPDIDQFFDSLVETKRVTAQDYSGVPPAVRRRLEARGVVGAPELSTEPKPAVEAVADRTAPTFDYRPEATSGKGDRRGKSVIGDMGGRGDTSGTSEKGAAAEQIGASNPLVSPLESEGKDIEPIPTAQEEKPEVKPETKLDDGGKLVEMETFDPTNKVTAEVDSIKSLVKFETAEDAKDVLDRAQAGENDQSGHFWNKLHEPHLPKEPTPVADKAKELGQAPASNQVPKIEISGVSATDSESSHQAPPTGEETPVDRFMAKTEQPESQTAEQPESLSVGQKTAEQDTAEKPEVIGKIEPDQRITIDDKGAEEPRNFSTEEPATSITAERQDSKTAEQATAEEQESKKTGFWAGLFGGGKHGAHDINHMKEPTAADVARVIEPKTTNDERLDRVA</sequence>
<feature type="region of interest" description="Disordered" evidence="1">
    <location>
        <begin position="388"/>
        <end position="409"/>
    </location>
</feature>
<accession>A0A1F5E7G8</accession>
<proteinExistence type="predicted"/>
<dbReference type="STRING" id="1797472.A2215_01925"/>
<protein>
    <submittedName>
        <fullName evidence="2">Uncharacterized protein</fullName>
    </submittedName>
</protein>
<feature type="compositionally biased region" description="Polar residues" evidence="1">
    <location>
        <begin position="330"/>
        <end position="342"/>
    </location>
</feature>
<organism evidence="2 3">
    <name type="scientific">Candidatus Berkelbacteria bacterium RIFOXYA2_FULL_43_10</name>
    <dbReference type="NCBI Taxonomy" id="1797472"/>
    <lineage>
        <taxon>Bacteria</taxon>
        <taxon>Candidatus Berkelbacteria</taxon>
    </lineage>
</organism>
<reference evidence="2 3" key="1">
    <citation type="journal article" date="2016" name="Nat. Commun.">
        <title>Thousands of microbial genomes shed light on interconnected biogeochemical processes in an aquifer system.</title>
        <authorList>
            <person name="Anantharaman K."/>
            <person name="Brown C.T."/>
            <person name="Hug L.A."/>
            <person name="Sharon I."/>
            <person name="Castelle C.J."/>
            <person name="Probst A.J."/>
            <person name="Thomas B.C."/>
            <person name="Singh A."/>
            <person name="Wilkins M.J."/>
            <person name="Karaoz U."/>
            <person name="Brodie E.L."/>
            <person name="Williams K.H."/>
            <person name="Hubbard S.S."/>
            <person name="Banfield J.F."/>
        </authorList>
    </citation>
    <scope>NUCLEOTIDE SEQUENCE [LARGE SCALE GENOMIC DNA]</scope>
</reference>
<feature type="region of interest" description="Disordered" evidence="1">
    <location>
        <begin position="55"/>
        <end position="167"/>
    </location>
</feature>
<evidence type="ECO:0000313" key="2">
    <source>
        <dbReference type="EMBL" id="OGD63194.1"/>
    </source>
</evidence>
<feature type="compositionally biased region" description="Basic and acidic residues" evidence="1">
    <location>
        <begin position="1"/>
        <end position="13"/>
    </location>
</feature>
<feature type="compositionally biased region" description="Polar residues" evidence="1">
    <location>
        <begin position="250"/>
        <end position="261"/>
    </location>
</feature>
<gene>
    <name evidence="2" type="ORF">A2215_01925</name>
</gene>
<feature type="compositionally biased region" description="Basic and acidic residues" evidence="1">
    <location>
        <begin position="298"/>
        <end position="329"/>
    </location>
</feature>
<feature type="region of interest" description="Disordered" evidence="1">
    <location>
        <begin position="1"/>
        <end position="20"/>
    </location>
</feature>
<feature type="compositionally biased region" description="Basic and acidic residues" evidence="1">
    <location>
        <begin position="131"/>
        <end position="163"/>
    </location>
</feature>
<comment type="caution">
    <text evidence="2">The sequence shown here is derived from an EMBL/GenBank/DDBJ whole genome shotgun (WGS) entry which is preliminary data.</text>
</comment>
<evidence type="ECO:0000313" key="3">
    <source>
        <dbReference type="Proteomes" id="UP000178583"/>
    </source>
</evidence>
<name>A0A1F5E7G8_9BACT</name>
<dbReference type="Proteomes" id="UP000178583">
    <property type="component" value="Unassembled WGS sequence"/>
</dbReference>
<dbReference type="AlphaFoldDB" id="A0A1F5E7G8"/>
<feature type="compositionally biased region" description="Polar residues" evidence="1">
    <location>
        <begin position="280"/>
        <end position="297"/>
    </location>
</feature>
<dbReference type="EMBL" id="MEZY01000038">
    <property type="protein sequence ID" value="OGD63194.1"/>
    <property type="molecule type" value="Genomic_DNA"/>
</dbReference>
<feature type="region of interest" description="Disordered" evidence="1">
    <location>
        <begin position="195"/>
        <end position="370"/>
    </location>
</feature>
<evidence type="ECO:0000256" key="1">
    <source>
        <dbReference type="SAM" id="MobiDB-lite"/>
    </source>
</evidence>
<feature type="compositionally biased region" description="Basic and acidic residues" evidence="1">
    <location>
        <begin position="269"/>
        <end position="279"/>
    </location>
</feature>